<dbReference type="Gene3D" id="3.40.50.300">
    <property type="entry name" value="P-loop containing nucleotide triphosphate hydrolases"/>
    <property type="match status" value="1"/>
</dbReference>
<proteinExistence type="predicted"/>
<dbReference type="InterPro" id="IPR002611">
    <property type="entry name" value="IstB_ATP-bd"/>
</dbReference>
<dbReference type="InterPro" id="IPR027417">
    <property type="entry name" value="P-loop_NTPase"/>
</dbReference>
<feature type="domain" description="Beta/gamma crystallin 'Greek key'" evidence="1">
    <location>
        <begin position="168"/>
        <end position="185"/>
    </location>
</feature>
<dbReference type="HOGENOM" id="CLU_1460649_0_0_9"/>
<organism evidence="2 3">
    <name type="scientific">Thermacetogenium phaeum (strain ATCC BAA-254 / DSM 26808 / PB)</name>
    <dbReference type="NCBI Taxonomy" id="1089553"/>
    <lineage>
        <taxon>Bacteria</taxon>
        <taxon>Bacillati</taxon>
        <taxon>Bacillota</taxon>
        <taxon>Clostridia</taxon>
        <taxon>Thermoanaerobacterales</taxon>
        <taxon>Thermoanaerobacteraceae</taxon>
        <taxon>Thermacetogenium</taxon>
    </lineage>
</organism>
<dbReference type="STRING" id="1089553.Tph_c24110"/>
<dbReference type="AlphaFoldDB" id="K4LI82"/>
<dbReference type="EMBL" id="CP003732">
    <property type="protein sequence ID" value="AFV12598.1"/>
    <property type="molecule type" value="Genomic_DNA"/>
</dbReference>
<dbReference type="eggNOG" id="COG1484">
    <property type="taxonomic scope" value="Bacteria"/>
</dbReference>
<dbReference type="Pfam" id="PF01695">
    <property type="entry name" value="IstB_IS21"/>
    <property type="match status" value="1"/>
</dbReference>
<sequence length="185" mass="21566">MEQQALTVLPKYQMAYADVEILDVDPFSTVRFDRNRYSKRHYGWQPQYRQNASIYRFRCCCLQGWPPGLLITAPALAPELAEAQDKYQLRRIEQGINKAALLIVDDLSYITFNRRHSELLFKLIAERTESASIISTNLEFSRWTELFEDPMLTIYSCHNLLSVGNNPGLIIIYLKENFLGRRLNV</sequence>
<keyword evidence="3" id="KW-1185">Reference proteome</keyword>
<dbReference type="OrthoDB" id="9776217at2"/>
<dbReference type="KEGG" id="tpz:Tph_c24110"/>
<evidence type="ECO:0000313" key="2">
    <source>
        <dbReference type="EMBL" id="AFV12598.1"/>
    </source>
</evidence>
<reference evidence="2 3" key="1">
    <citation type="journal article" date="2012" name="BMC Genomics">
        <title>Genome-guided analysis of physiological and morphological traits of the fermentative acetate oxidizer Thermacetogenium phaeum.</title>
        <authorList>
            <person name="Oehler D."/>
            <person name="Poehlein A."/>
            <person name="Leimbach A."/>
            <person name="Muller N."/>
            <person name="Daniel R."/>
            <person name="Gottschalk G."/>
            <person name="Schink B."/>
        </authorList>
    </citation>
    <scope>NUCLEOTIDE SEQUENCE [LARGE SCALE GENOMIC DNA]</scope>
    <source>
        <strain evidence="3">ATCC BAA-254 / DSM 26808 / PB</strain>
    </source>
</reference>
<evidence type="ECO:0000313" key="3">
    <source>
        <dbReference type="Proteomes" id="UP000000467"/>
    </source>
</evidence>
<protein>
    <submittedName>
        <fullName evidence="2">Putative ATP-binding protein, IstB-like protein</fullName>
    </submittedName>
</protein>
<gene>
    <name evidence="2" type="ordered locus">Tph_c24110</name>
</gene>
<evidence type="ECO:0000259" key="1">
    <source>
        <dbReference type="PROSITE" id="PS50915"/>
    </source>
</evidence>
<name>K4LI82_THEPS</name>
<keyword evidence="2" id="KW-0067">ATP-binding</keyword>
<dbReference type="InterPro" id="IPR001064">
    <property type="entry name" value="Beta/gamma_crystallin"/>
</dbReference>
<dbReference type="PROSITE" id="PS50915">
    <property type="entry name" value="CRYSTALLIN_BETA_GAMMA"/>
    <property type="match status" value="1"/>
</dbReference>
<accession>K4LI82</accession>
<dbReference type="GO" id="GO:0005524">
    <property type="term" value="F:ATP binding"/>
    <property type="evidence" value="ECO:0007669"/>
    <property type="project" value="UniProtKB-KW"/>
</dbReference>
<dbReference type="Proteomes" id="UP000000467">
    <property type="component" value="Chromosome"/>
</dbReference>
<keyword evidence="2" id="KW-0547">Nucleotide-binding</keyword>